<keyword evidence="5 7" id="KW-0378">Hydrolase</keyword>
<dbReference type="GO" id="GO:0016757">
    <property type="term" value="F:glycosyltransferase activity"/>
    <property type="evidence" value="ECO:0007669"/>
    <property type="project" value="UniProtKB-KW"/>
</dbReference>
<evidence type="ECO:0000256" key="2">
    <source>
        <dbReference type="ARBA" id="ARBA00009743"/>
    </source>
</evidence>
<dbReference type="InterPro" id="IPR002241">
    <property type="entry name" value="Glyco_hydro_27"/>
</dbReference>
<evidence type="ECO:0000313" key="10">
    <source>
        <dbReference type="Proteomes" id="UP000054408"/>
    </source>
</evidence>
<dbReference type="SUPFAM" id="SSF51011">
    <property type="entry name" value="Glycosyl hydrolase domain"/>
    <property type="match status" value="1"/>
</dbReference>
<keyword evidence="7" id="KW-1015">Disulfide bond</keyword>
<reference evidence="9 10" key="1">
    <citation type="submission" date="2010-05" db="EMBL/GenBank/DDBJ databases">
        <title>The Genome Sequence of Thecamonas trahens ATCC 50062.</title>
        <authorList>
            <consortium name="The Broad Institute Genome Sequencing Platform"/>
            <person name="Russ C."/>
            <person name="Cuomo C."/>
            <person name="Shea T."/>
            <person name="Young S.K."/>
            <person name="Zeng Q."/>
            <person name="Koehrsen M."/>
            <person name="Haas B."/>
            <person name="Borodovsky M."/>
            <person name="Guigo R."/>
            <person name="Alvarado L."/>
            <person name="Berlin A."/>
            <person name="Bochicchio J."/>
            <person name="Borenstein D."/>
            <person name="Chapman S."/>
            <person name="Chen Z."/>
            <person name="Freedman E."/>
            <person name="Gellesch M."/>
            <person name="Goldberg J."/>
            <person name="Griggs A."/>
            <person name="Gujja S."/>
            <person name="Heilman E."/>
            <person name="Heiman D."/>
            <person name="Hepburn T."/>
            <person name="Howarth C."/>
            <person name="Jen D."/>
            <person name="Larson L."/>
            <person name="Mehta T."/>
            <person name="Park D."/>
            <person name="Pearson M."/>
            <person name="Roberts A."/>
            <person name="Saif S."/>
            <person name="Shenoy N."/>
            <person name="Sisk P."/>
            <person name="Stolte C."/>
            <person name="Sykes S."/>
            <person name="Thomson T."/>
            <person name="Walk T."/>
            <person name="White J."/>
            <person name="Yandava C."/>
            <person name="Burger G."/>
            <person name="Gray M.W."/>
            <person name="Holland P.W.H."/>
            <person name="King N."/>
            <person name="Lang F.B.F."/>
            <person name="Roger A.J."/>
            <person name="Ruiz-Trillo I."/>
            <person name="Lander E."/>
            <person name="Nusbaum C."/>
        </authorList>
    </citation>
    <scope>NUCLEOTIDE SEQUENCE [LARGE SCALE GENOMIC DNA]</scope>
    <source>
        <strain evidence="9 10">ATCC 50062</strain>
    </source>
</reference>
<dbReference type="OrthoDB" id="5795902at2759"/>
<dbReference type="EMBL" id="GL349473">
    <property type="protein sequence ID" value="KNC52547.1"/>
    <property type="molecule type" value="Genomic_DNA"/>
</dbReference>
<dbReference type="GO" id="GO:0005975">
    <property type="term" value="P:carbohydrate metabolic process"/>
    <property type="evidence" value="ECO:0007669"/>
    <property type="project" value="InterPro"/>
</dbReference>
<dbReference type="SUPFAM" id="SSF51445">
    <property type="entry name" value="(Trans)glycosidases"/>
    <property type="match status" value="1"/>
</dbReference>
<comment type="similarity">
    <text evidence="2 7">Belongs to the glycosyl hydrolase 27 family.</text>
</comment>
<accession>A0A0L0DJS0</accession>
<dbReference type="InterPro" id="IPR013785">
    <property type="entry name" value="Aldolase_TIM"/>
</dbReference>
<comment type="catalytic activity">
    <reaction evidence="1 7">
        <text>Hydrolysis of terminal, non-reducing alpha-D-galactose residues in alpha-D-galactosides, including galactose oligosaccharides, galactomannans and galactolipids.</text>
        <dbReference type="EC" id="3.2.1.22"/>
    </reaction>
</comment>
<protein>
    <recommendedName>
        <fullName evidence="3 7">Alpha-galactosidase</fullName>
        <ecNumber evidence="3 7">3.2.1.22</ecNumber>
    </recommendedName>
    <alternativeName>
        <fullName evidence="7">Melibiase</fullName>
    </alternativeName>
</protein>
<dbReference type="eggNOG" id="KOG2366">
    <property type="taxonomic scope" value="Eukaryota"/>
</dbReference>
<keyword evidence="9" id="KW-0328">Glycosyltransferase</keyword>
<dbReference type="PRINTS" id="PR00740">
    <property type="entry name" value="GLHYDRLASE27"/>
</dbReference>
<gene>
    <name evidence="9" type="ORF">AMSG_08113</name>
</gene>
<dbReference type="PANTHER" id="PTHR11452:SF75">
    <property type="entry name" value="ALPHA-GALACTOSIDASE MEL1"/>
    <property type="match status" value="1"/>
</dbReference>
<dbReference type="EC" id="3.2.1.22" evidence="3 7"/>
<feature type="domain" description="Alpha galactosidase C-terminal" evidence="8">
    <location>
        <begin position="299"/>
        <end position="371"/>
    </location>
</feature>
<keyword evidence="9" id="KW-0808">Transferase</keyword>
<dbReference type="CDD" id="cd14792">
    <property type="entry name" value="GH27"/>
    <property type="match status" value="1"/>
</dbReference>
<evidence type="ECO:0000256" key="6">
    <source>
        <dbReference type="ARBA" id="ARBA00023295"/>
    </source>
</evidence>
<dbReference type="RefSeq" id="XP_013755338.1">
    <property type="nucleotide sequence ID" value="XM_013899884.1"/>
</dbReference>
<sequence>MGWSTWCTDDPFCAFDTCDEVEVRSIADALVDSGLSKLGYTTILLDDCWADFNRTAEGKLQPLPKTFPSGIPALVRYLGDRGLGLGLYTDVGTTTCRKGRPGSYGHYETDAATFAEWGLSYVKIDNCARPGGKTEVELYSAFSAALNATGHPMYIGMCEWGDNHPEEWAPAIVQGYRVQQDHLPFAKFPPLAAGAGLGQGVVDVIEYMAYLQPSRHVAPYAWMDPDFLMTMYEPTMPRGVSRMEFSMWAMWSAPLITATDVRHMSHDKREILTNTEVLAIHSDPLWHAADLVANVSGGHVWARPLADGDIAVALLNFHDFLPRILKFDFAAVGWPAGQSAELRDLWAHASLGVHSTGYAHTVGPLDLLLVRMSKAQR</sequence>
<organism evidence="9 10">
    <name type="scientific">Thecamonas trahens ATCC 50062</name>
    <dbReference type="NCBI Taxonomy" id="461836"/>
    <lineage>
        <taxon>Eukaryota</taxon>
        <taxon>Apusozoa</taxon>
        <taxon>Apusomonadida</taxon>
        <taxon>Apusomonadidae</taxon>
        <taxon>Thecamonas</taxon>
    </lineage>
</organism>
<dbReference type="InterPro" id="IPR041233">
    <property type="entry name" value="Melibiase_C"/>
</dbReference>
<evidence type="ECO:0000259" key="8">
    <source>
        <dbReference type="Pfam" id="PF17801"/>
    </source>
</evidence>
<dbReference type="GO" id="GO:0004557">
    <property type="term" value="F:alpha-galactosidase activity"/>
    <property type="evidence" value="ECO:0007669"/>
    <property type="project" value="UniProtKB-EC"/>
</dbReference>
<dbReference type="OMA" id="WHDPDMI"/>
<evidence type="ECO:0000256" key="5">
    <source>
        <dbReference type="ARBA" id="ARBA00022801"/>
    </source>
</evidence>
<keyword evidence="6 7" id="KW-0326">Glycosidase</keyword>
<evidence type="ECO:0000256" key="1">
    <source>
        <dbReference type="ARBA" id="ARBA00001255"/>
    </source>
</evidence>
<dbReference type="InterPro" id="IPR017853">
    <property type="entry name" value="GH"/>
</dbReference>
<evidence type="ECO:0000256" key="3">
    <source>
        <dbReference type="ARBA" id="ARBA00012755"/>
    </source>
</evidence>
<dbReference type="Pfam" id="PF16499">
    <property type="entry name" value="Melibiase_2"/>
    <property type="match status" value="1"/>
</dbReference>
<dbReference type="Gene3D" id="3.20.20.70">
    <property type="entry name" value="Aldolase class I"/>
    <property type="match status" value="1"/>
</dbReference>
<dbReference type="InterPro" id="IPR013780">
    <property type="entry name" value="Glyco_hydro_b"/>
</dbReference>
<evidence type="ECO:0000313" key="9">
    <source>
        <dbReference type="EMBL" id="KNC52547.1"/>
    </source>
</evidence>
<dbReference type="STRING" id="461836.A0A0L0DJS0"/>
<evidence type="ECO:0000256" key="4">
    <source>
        <dbReference type="ARBA" id="ARBA00022729"/>
    </source>
</evidence>
<dbReference type="AlphaFoldDB" id="A0A0L0DJS0"/>
<dbReference type="Proteomes" id="UP000054408">
    <property type="component" value="Unassembled WGS sequence"/>
</dbReference>
<proteinExistence type="inferred from homology"/>
<keyword evidence="10" id="KW-1185">Reference proteome</keyword>
<name>A0A0L0DJS0_THETB</name>
<dbReference type="Gene3D" id="2.60.40.1180">
    <property type="entry name" value="Golgi alpha-mannosidase II"/>
    <property type="match status" value="1"/>
</dbReference>
<dbReference type="PANTHER" id="PTHR11452">
    <property type="entry name" value="ALPHA-GALACTOSIDASE/ALPHA-N-ACETYLGALACTOSAMINIDASE"/>
    <property type="match status" value="1"/>
</dbReference>
<dbReference type="GeneID" id="25566877"/>
<dbReference type="Pfam" id="PF17801">
    <property type="entry name" value="Melibiase_C"/>
    <property type="match status" value="1"/>
</dbReference>
<evidence type="ECO:0000256" key="7">
    <source>
        <dbReference type="RuleBase" id="RU361168"/>
    </source>
</evidence>
<keyword evidence="4" id="KW-0732">Signal</keyword>